<dbReference type="EMBL" id="CP060036">
    <property type="protein sequence ID" value="QOT73862.1"/>
    <property type="molecule type" value="Genomic_DNA"/>
</dbReference>
<keyword evidence="1" id="KW-0812">Transmembrane</keyword>
<accession>A0A7M2GP57</accession>
<proteinExistence type="predicted"/>
<organism evidence="2 3">
    <name type="scientific">Sphingobium fuliginis (strain ATCC 27551)</name>
    <dbReference type="NCBI Taxonomy" id="336203"/>
    <lineage>
        <taxon>Bacteria</taxon>
        <taxon>Pseudomonadati</taxon>
        <taxon>Pseudomonadota</taxon>
        <taxon>Alphaproteobacteria</taxon>
        <taxon>Sphingomonadales</taxon>
        <taxon>Sphingomonadaceae</taxon>
        <taxon>Sphingobium</taxon>
    </lineage>
</organism>
<feature type="transmembrane region" description="Helical" evidence="1">
    <location>
        <begin position="12"/>
        <end position="33"/>
    </location>
</feature>
<keyword evidence="1" id="KW-0472">Membrane</keyword>
<gene>
    <name evidence="2" type="ORF">H5V43_17030</name>
</gene>
<evidence type="ECO:0000313" key="2">
    <source>
        <dbReference type="EMBL" id="QOT73862.1"/>
    </source>
</evidence>
<dbReference type="Proteomes" id="UP000593663">
    <property type="component" value="Chromosome 2"/>
</dbReference>
<evidence type="ECO:0000313" key="3">
    <source>
        <dbReference type="Proteomes" id="UP000593663"/>
    </source>
</evidence>
<dbReference type="InterPro" id="IPR018037">
    <property type="entry name" value="FixH_proteobacterial"/>
</dbReference>
<reference evidence="3" key="1">
    <citation type="submission" date="2020-08" db="EMBL/GenBank/DDBJ databases">
        <title>Complete genome sequence of Sphingobium barthaii strain KK22, a high-molecular-weight polycyclic aromatic hydrocarbon-degrading soil bacterium.</title>
        <authorList>
            <person name="Mori J.F."/>
            <person name="Kanaly R.A."/>
        </authorList>
    </citation>
    <scope>NUCLEOTIDE SEQUENCE [LARGE SCALE GENOMIC DNA]</scope>
    <source>
        <strain evidence="3">KK22</strain>
    </source>
</reference>
<protein>
    <submittedName>
        <fullName evidence="2">FixH family protein</fullName>
    </submittedName>
</protein>
<evidence type="ECO:0000256" key="1">
    <source>
        <dbReference type="SAM" id="Phobius"/>
    </source>
</evidence>
<dbReference type="KEGG" id="sbar:H5V43_17030"/>
<dbReference type="RefSeq" id="WP_025551939.1">
    <property type="nucleotide sequence ID" value="NZ_BATN01000151.1"/>
</dbReference>
<dbReference type="Pfam" id="PF05751">
    <property type="entry name" value="FixH"/>
    <property type="match status" value="1"/>
</dbReference>
<keyword evidence="1" id="KW-1133">Transmembrane helix</keyword>
<name>A0A7M2GP57_SPHSA</name>
<dbReference type="InterPro" id="IPR008620">
    <property type="entry name" value="FixH"/>
</dbReference>
<sequence>MTPAPSPIRRFTGWHMTAILAAFFAVVIAVNMLMATVAVRSFGGTVVENSYVASQKFNGWLAQARAQKRLGWRDRVTLDTARHVGLALTDARRAPVAGGQVTAVAQHPLGRAPDLSLVFRETAPGVYASDRALPKGRWQVRFDLRLAGRDEHLLREVD</sequence>
<dbReference type="PIRSF" id="PIRSF011386">
    <property type="entry name" value="FixH"/>
    <property type="match status" value="1"/>
</dbReference>
<dbReference type="AlphaFoldDB" id="A0A7M2GP57"/>